<feature type="non-terminal residue" evidence="1">
    <location>
        <position position="1"/>
    </location>
</feature>
<dbReference type="EMBL" id="KV425739">
    <property type="protein sequence ID" value="KZT17977.1"/>
    <property type="molecule type" value="Genomic_DNA"/>
</dbReference>
<gene>
    <name evidence="1" type="ORF">NEOLEDRAFT_1199145</name>
</gene>
<keyword evidence="2" id="KW-1185">Reference proteome</keyword>
<evidence type="ECO:0000313" key="1">
    <source>
        <dbReference type="EMBL" id="KZT17977.1"/>
    </source>
</evidence>
<dbReference type="Proteomes" id="UP000076761">
    <property type="component" value="Unassembled WGS sequence"/>
</dbReference>
<reference evidence="1 2" key="1">
    <citation type="journal article" date="2016" name="Mol. Biol. Evol.">
        <title>Comparative Genomics of Early-Diverging Mushroom-Forming Fungi Provides Insights into the Origins of Lignocellulose Decay Capabilities.</title>
        <authorList>
            <person name="Nagy L.G."/>
            <person name="Riley R."/>
            <person name="Tritt A."/>
            <person name="Adam C."/>
            <person name="Daum C."/>
            <person name="Floudas D."/>
            <person name="Sun H."/>
            <person name="Yadav J.S."/>
            <person name="Pangilinan J."/>
            <person name="Larsson K.H."/>
            <person name="Matsuura K."/>
            <person name="Barry K."/>
            <person name="Labutti K."/>
            <person name="Kuo R."/>
            <person name="Ohm R.A."/>
            <person name="Bhattacharya S.S."/>
            <person name="Shirouzu T."/>
            <person name="Yoshinaga Y."/>
            <person name="Martin F.M."/>
            <person name="Grigoriev I.V."/>
            <person name="Hibbett D.S."/>
        </authorList>
    </citation>
    <scope>NUCLEOTIDE SEQUENCE [LARGE SCALE GENOMIC DNA]</scope>
    <source>
        <strain evidence="1 2">HHB14362 ss-1</strain>
    </source>
</reference>
<accession>A0A165M6X6</accession>
<dbReference type="InParanoid" id="A0A165M6X6"/>
<proteinExistence type="predicted"/>
<protein>
    <submittedName>
        <fullName evidence="1">Uncharacterized protein</fullName>
    </submittedName>
</protein>
<name>A0A165M6X6_9AGAM</name>
<sequence length="161" mass="17967">SGFLVCIVRPAGFQLDNKRSEGLPLKLAKPQERIIGVETHTWLLLNVHLLQLQPHLRRIVLNVLHMHLLSILNRQPNLTTSLTLALLPVPYLLPLLRRRVCSVYRQRSSRRIISDIPEIESLQVSLHIIGPGPIVALPKSWEWTLGGRSGGGHGNGDDGGR</sequence>
<organism evidence="1 2">
    <name type="scientific">Neolentinus lepideus HHB14362 ss-1</name>
    <dbReference type="NCBI Taxonomy" id="1314782"/>
    <lineage>
        <taxon>Eukaryota</taxon>
        <taxon>Fungi</taxon>
        <taxon>Dikarya</taxon>
        <taxon>Basidiomycota</taxon>
        <taxon>Agaricomycotina</taxon>
        <taxon>Agaricomycetes</taxon>
        <taxon>Gloeophyllales</taxon>
        <taxon>Gloeophyllaceae</taxon>
        <taxon>Neolentinus</taxon>
    </lineage>
</organism>
<evidence type="ECO:0000313" key="2">
    <source>
        <dbReference type="Proteomes" id="UP000076761"/>
    </source>
</evidence>
<dbReference type="AlphaFoldDB" id="A0A165M6X6"/>